<dbReference type="Proteomes" id="UP000314294">
    <property type="component" value="Unassembled WGS sequence"/>
</dbReference>
<name>A0A4Z2H242_9TELE</name>
<organism evidence="2 3">
    <name type="scientific">Liparis tanakae</name>
    <name type="common">Tanaka's snailfish</name>
    <dbReference type="NCBI Taxonomy" id="230148"/>
    <lineage>
        <taxon>Eukaryota</taxon>
        <taxon>Metazoa</taxon>
        <taxon>Chordata</taxon>
        <taxon>Craniata</taxon>
        <taxon>Vertebrata</taxon>
        <taxon>Euteleostomi</taxon>
        <taxon>Actinopterygii</taxon>
        <taxon>Neopterygii</taxon>
        <taxon>Teleostei</taxon>
        <taxon>Neoteleostei</taxon>
        <taxon>Acanthomorphata</taxon>
        <taxon>Eupercaria</taxon>
        <taxon>Perciformes</taxon>
        <taxon>Cottioidei</taxon>
        <taxon>Cottales</taxon>
        <taxon>Liparidae</taxon>
        <taxon>Liparis</taxon>
    </lineage>
</organism>
<comment type="caution">
    <text evidence="2">The sequence shown here is derived from an EMBL/GenBank/DDBJ whole genome shotgun (WGS) entry which is preliminary data.</text>
</comment>
<accession>A0A4Z2H242</accession>
<evidence type="ECO:0000256" key="1">
    <source>
        <dbReference type="SAM" id="MobiDB-lite"/>
    </source>
</evidence>
<feature type="region of interest" description="Disordered" evidence="1">
    <location>
        <begin position="82"/>
        <end position="109"/>
    </location>
</feature>
<proteinExistence type="predicted"/>
<reference evidence="2 3" key="1">
    <citation type="submission" date="2019-03" db="EMBL/GenBank/DDBJ databases">
        <title>First draft genome of Liparis tanakae, snailfish: a comprehensive survey of snailfish specific genes.</title>
        <authorList>
            <person name="Kim W."/>
            <person name="Song I."/>
            <person name="Jeong J.-H."/>
            <person name="Kim D."/>
            <person name="Kim S."/>
            <person name="Ryu S."/>
            <person name="Song J.Y."/>
            <person name="Lee S.K."/>
        </authorList>
    </citation>
    <scope>NUCLEOTIDE SEQUENCE [LARGE SCALE GENOMIC DNA]</scope>
    <source>
        <tissue evidence="2">Muscle</tissue>
    </source>
</reference>
<evidence type="ECO:0000313" key="2">
    <source>
        <dbReference type="EMBL" id="TNN59153.1"/>
    </source>
</evidence>
<dbReference type="EMBL" id="SRLO01000362">
    <property type="protein sequence ID" value="TNN59153.1"/>
    <property type="molecule type" value="Genomic_DNA"/>
</dbReference>
<protein>
    <submittedName>
        <fullName evidence="2">Uncharacterized protein</fullName>
    </submittedName>
</protein>
<keyword evidence="3" id="KW-1185">Reference proteome</keyword>
<evidence type="ECO:0000313" key="3">
    <source>
        <dbReference type="Proteomes" id="UP000314294"/>
    </source>
</evidence>
<sequence length="173" mass="19003">MDLALILKALSPSLRPVFTRCTTSSGLRRKQNNCKGKWPYKVTLVNRFYYRFTSSPCVTPPRCRRLLTYLWLVEHHSVGRELGHRGKKPAAAGEAADAQRAEDSGAEASRCPPCCYMHDCRTRPPILLSRGQTAACRLQPPCASVVLPSRPGSSAISDQASSEVAACKNISKD</sequence>
<gene>
    <name evidence="2" type="ORF">EYF80_030603</name>
</gene>
<dbReference type="AlphaFoldDB" id="A0A4Z2H242"/>